<evidence type="ECO:0000256" key="1">
    <source>
        <dbReference type="SAM" id="MobiDB-lite"/>
    </source>
</evidence>
<dbReference type="Gene3D" id="1.10.1740.70">
    <property type="entry name" value="ChaB"/>
    <property type="match status" value="1"/>
</dbReference>
<dbReference type="SUPFAM" id="SSF140376">
    <property type="entry name" value="ChaB-like"/>
    <property type="match status" value="1"/>
</dbReference>
<organism evidence="2 3">
    <name type="scientific">Candidatus Pantoea floridensis</name>
    <dbReference type="NCBI Taxonomy" id="1938870"/>
    <lineage>
        <taxon>Bacteria</taxon>
        <taxon>Pseudomonadati</taxon>
        <taxon>Pseudomonadota</taxon>
        <taxon>Gammaproteobacteria</taxon>
        <taxon>Enterobacterales</taxon>
        <taxon>Erwiniaceae</taxon>
        <taxon>Pantoea</taxon>
    </lineage>
</organism>
<reference evidence="3" key="1">
    <citation type="submission" date="2017-09" db="EMBL/GenBank/DDBJ databases">
        <authorList>
            <person name="Varghese N."/>
            <person name="Submissions S."/>
        </authorList>
    </citation>
    <scope>NUCLEOTIDE SEQUENCE [LARGE SCALE GENOMIC DNA]</scope>
    <source>
        <strain evidence="3">JKS000234</strain>
    </source>
</reference>
<gene>
    <name evidence="2" type="ORF">SAMN06273570_3640</name>
</gene>
<dbReference type="InterPro" id="IPR037205">
    <property type="entry name" value="ChaB_sf"/>
</dbReference>
<dbReference type="RefSeq" id="WP_097097035.1">
    <property type="nucleotide sequence ID" value="NZ_OCMY01000001.1"/>
</dbReference>
<dbReference type="EMBL" id="OCMY01000001">
    <property type="protein sequence ID" value="SOD39199.1"/>
    <property type="molecule type" value="Genomic_DNA"/>
</dbReference>
<accession>A0A286BYH8</accession>
<dbReference type="InterPro" id="IPR009317">
    <property type="entry name" value="ChaB"/>
</dbReference>
<dbReference type="NCBIfam" id="NF007136">
    <property type="entry name" value="PRK09582.1"/>
    <property type="match status" value="1"/>
</dbReference>
<proteinExistence type="predicted"/>
<dbReference type="Pfam" id="PF06150">
    <property type="entry name" value="ChaB"/>
    <property type="match status" value="1"/>
</dbReference>
<protein>
    <submittedName>
        <fullName evidence="2">Cation transport regulator</fullName>
    </submittedName>
</protein>
<feature type="compositionally biased region" description="Basic and acidic residues" evidence="1">
    <location>
        <begin position="35"/>
        <end position="53"/>
    </location>
</feature>
<evidence type="ECO:0000313" key="3">
    <source>
        <dbReference type="Proteomes" id="UP000219271"/>
    </source>
</evidence>
<evidence type="ECO:0000313" key="2">
    <source>
        <dbReference type="EMBL" id="SOD39199.1"/>
    </source>
</evidence>
<sequence length="76" mass="8914">MPYSSNRELPDSVRHVLPSHAQTIYQKAFNSAWDQYKDPDDRRGDESREEVAHKVAWSAVKQEYAKGDDDKWHPKN</sequence>
<dbReference type="OrthoDB" id="73307at2"/>
<name>A0A286BYH8_9GAMM</name>
<feature type="region of interest" description="Disordered" evidence="1">
    <location>
        <begin position="34"/>
        <end position="54"/>
    </location>
</feature>
<dbReference type="AlphaFoldDB" id="A0A286BYH8"/>
<keyword evidence="3" id="KW-1185">Reference proteome</keyword>
<dbReference type="Proteomes" id="UP000219271">
    <property type="component" value="Unassembled WGS sequence"/>
</dbReference>